<evidence type="ECO:0000256" key="1">
    <source>
        <dbReference type="SAM" id="Phobius"/>
    </source>
</evidence>
<dbReference type="AlphaFoldDB" id="A0A918G2B2"/>
<keyword evidence="1" id="KW-0472">Membrane</keyword>
<dbReference type="Proteomes" id="UP000660680">
    <property type="component" value="Unassembled WGS sequence"/>
</dbReference>
<keyword evidence="1" id="KW-1133">Transmembrane helix</keyword>
<organism evidence="2 3">
    <name type="scientific">Actinokineospora fastidiosa</name>
    <dbReference type="NCBI Taxonomy" id="1816"/>
    <lineage>
        <taxon>Bacteria</taxon>
        <taxon>Bacillati</taxon>
        <taxon>Actinomycetota</taxon>
        <taxon>Actinomycetes</taxon>
        <taxon>Pseudonocardiales</taxon>
        <taxon>Pseudonocardiaceae</taxon>
        <taxon>Actinokineospora</taxon>
    </lineage>
</organism>
<protein>
    <recommendedName>
        <fullName evidence="4">DUF2530 domain-containing protein</fullName>
    </recommendedName>
</protein>
<proteinExistence type="predicted"/>
<dbReference type="EMBL" id="BMRB01000001">
    <property type="protein sequence ID" value="GGS15638.1"/>
    <property type="molecule type" value="Genomic_DNA"/>
</dbReference>
<sequence>MYVGTGIWLVAALVMTVFPLGLDPVWRWTALAGAALGIVGAAIMAWQRHAAKSGRRGAQKLD</sequence>
<reference evidence="2" key="2">
    <citation type="submission" date="2020-09" db="EMBL/GenBank/DDBJ databases">
        <authorList>
            <person name="Sun Q."/>
            <person name="Ohkuma M."/>
        </authorList>
    </citation>
    <scope>NUCLEOTIDE SEQUENCE</scope>
    <source>
        <strain evidence="2">JCM 3276</strain>
    </source>
</reference>
<gene>
    <name evidence="2" type="ORF">GCM10010171_04640</name>
</gene>
<keyword evidence="1" id="KW-0812">Transmembrane</keyword>
<evidence type="ECO:0000313" key="3">
    <source>
        <dbReference type="Proteomes" id="UP000660680"/>
    </source>
</evidence>
<accession>A0A918G2B2</accession>
<dbReference type="Pfam" id="PF10745">
    <property type="entry name" value="DUF2530"/>
    <property type="match status" value="1"/>
</dbReference>
<evidence type="ECO:0008006" key="4">
    <source>
        <dbReference type="Google" id="ProtNLM"/>
    </source>
</evidence>
<evidence type="ECO:0000313" key="2">
    <source>
        <dbReference type="EMBL" id="GGS15638.1"/>
    </source>
</evidence>
<reference evidence="2" key="1">
    <citation type="journal article" date="2014" name="Int. J. Syst. Evol. Microbiol.">
        <title>Complete genome sequence of Corynebacterium casei LMG S-19264T (=DSM 44701T), isolated from a smear-ripened cheese.</title>
        <authorList>
            <consortium name="US DOE Joint Genome Institute (JGI-PGF)"/>
            <person name="Walter F."/>
            <person name="Albersmeier A."/>
            <person name="Kalinowski J."/>
            <person name="Ruckert C."/>
        </authorList>
    </citation>
    <scope>NUCLEOTIDE SEQUENCE</scope>
    <source>
        <strain evidence="2">JCM 3276</strain>
    </source>
</reference>
<feature type="transmembrane region" description="Helical" evidence="1">
    <location>
        <begin position="29"/>
        <end position="46"/>
    </location>
</feature>
<dbReference type="InterPro" id="IPR019681">
    <property type="entry name" value="DUF2530"/>
</dbReference>
<comment type="caution">
    <text evidence="2">The sequence shown here is derived from an EMBL/GenBank/DDBJ whole genome shotgun (WGS) entry which is preliminary data.</text>
</comment>
<keyword evidence="3" id="KW-1185">Reference proteome</keyword>
<name>A0A918G2B2_9PSEU</name>